<proteinExistence type="predicted"/>
<protein>
    <submittedName>
        <fullName evidence="1">Uncharacterized protein</fullName>
    </submittedName>
</protein>
<gene>
    <name evidence="1" type="ORF">R1sor_024993</name>
</gene>
<evidence type="ECO:0000313" key="2">
    <source>
        <dbReference type="Proteomes" id="UP001633002"/>
    </source>
</evidence>
<sequence length="108" mass="12410">MCWYWPVPPRRSIVNEEEEHAAITTGEELQRRVFGERRPIYSGPRRPAPGSTMANRAAHIGKLTKIQDKYFLAVLADDKISFWIYMDIGSEDDEEADCSGPDDDEYDD</sequence>
<name>A0ABD3G7A2_9MARC</name>
<dbReference type="EMBL" id="JBJQOH010000008">
    <property type="protein sequence ID" value="KAL3675045.1"/>
    <property type="molecule type" value="Genomic_DNA"/>
</dbReference>
<reference evidence="1 2" key="1">
    <citation type="submission" date="2024-09" db="EMBL/GenBank/DDBJ databases">
        <title>Chromosome-scale assembly of Riccia sorocarpa.</title>
        <authorList>
            <person name="Paukszto L."/>
        </authorList>
    </citation>
    <scope>NUCLEOTIDE SEQUENCE [LARGE SCALE GENOMIC DNA]</scope>
    <source>
        <strain evidence="1">LP-2024</strain>
        <tissue evidence="1">Aerial parts of the thallus</tissue>
    </source>
</reference>
<dbReference type="AlphaFoldDB" id="A0ABD3G7A2"/>
<organism evidence="1 2">
    <name type="scientific">Riccia sorocarpa</name>
    <dbReference type="NCBI Taxonomy" id="122646"/>
    <lineage>
        <taxon>Eukaryota</taxon>
        <taxon>Viridiplantae</taxon>
        <taxon>Streptophyta</taxon>
        <taxon>Embryophyta</taxon>
        <taxon>Marchantiophyta</taxon>
        <taxon>Marchantiopsida</taxon>
        <taxon>Marchantiidae</taxon>
        <taxon>Marchantiales</taxon>
        <taxon>Ricciaceae</taxon>
        <taxon>Riccia</taxon>
    </lineage>
</organism>
<keyword evidence="2" id="KW-1185">Reference proteome</keyword>
<dbReference type="Proteomes" id="UP001633002">
    <property type="component" value="Unassembled WGS sequence"/>
</dbReference>
<comment type="caution">
    <text evidence="1">The sequence shown here is derived from an EMBL/GenBank/DDBJ whole genome shotgun (WGS) entry which is preliminary data.</text>
</comment>
<evidence type="ECO:0000313" key="1">
    <source>
        <dbReference type="EMBL" id="KAL3675045.1"/>
    </source>
</evidence>
<accession>A0ABD3G7A2</accession>